<reference evidence="2" key="1">
    <citation type="submission" date="2020-01" db="EMBL/GenBank/DDBJ databases">
        <title>Identification and distribution of gene clusters putatively required for synthesis of sphingolipid metabolism inhibitors in phylogenetically diverse species of the filamentous fungus Fusarium.</title>
        <authorList>
            <person name="Kim H.-S."/>
            <person name="Busman M."/>
            <person name="Brown D.W."/>
            <person name="Divon H."/>
            <person name="Uhlig S."/>
            <person name="Proctor R.H."/>
        </authorList>
    </citation>
    <scope>NUCLEOTIDE SEQUENCE</scope>
    <source>
        <strain evidence="2">NRRL 53441</strain>
    </source>
</reference>
<evidence type="ECO:0000256" key="1">
    <source>
        <dbReference type="SAM" id="MobiDB-lite"/>
    </source>
</evidence>
<accession>A0A8H4NZM6</accession>
<proteinExistence type="predicted"/>
<evidence type="ECO:0000313" key="3">
    <source>
        <dbReference type="Proteomes" id="UP000605986"/>
    </source>
</evidence>
<name>A0A8H4NZM6_9HYPO</name>
<keyword evidence="3" id="KW-1185">Reference proteome</keyword>
<comment type="caution">
    <text evidence="2">The sequence shown here is derived from an EMBL/GenBank/DDBJ whole genome shotgun (WGS) entry which is preliminary data.</text>
</comment>
<dbReference type="Proteomes" id="UP000605986">
    <property type="component" value="Unassembled WGS sequence"/>
</dbReference>
<gene>
    <name evidence="2" type="ORF">F53441_6381</name>
</gene>
<dbReference type="AlphaFoldDB" id="A0A8H4NZM6"/>
<feature type="compositionally biased region" description="Basic and acidic residues" evidence="1">
    <location>
        <begin position="251"/>
        <end position="266"/>
    </location>
</feature>
<dbReference type="EMBL" id="JAADJG010000247">
    <property type="protein sequence ID" value="KAF4450526.1"/>
    <property type="molecule type" value="Genomic_DNA"/>
</dbReference>
<sequence>METTLIALDHEARDKGVGRYFMAGHGIDQDVISTDIGHYLGKYAAVRPGHLEAMAESLKEDTRRWRTKKHHMAKWIQELPSLRGLSPYNTQPTKTGQGMSSSAIEQTYFGRNQTETHEMNIKTDDVSEDAGGNQNEEPTALSSLVEQPCNIITIQQHIGQHQEPSSNFSFKSIMASFSRLTAATAKSTSDQVVQTNSATDTASAVAAWTLGALDLAVNVVTASAARVTADASKKAAHAAEVSVNSSKRSAKAAEDKPRDCPEGLGGQEREQFKSASFSGNALTQTGGSNIIWPEVPTYLEKWKLG</sequence>
<feature type="region of interest" description="Disordered" evidence="1">
    <location>
        <begin position="242"/>
        <end position="266"/>
    </location>
</feature>
<organism evidence="2 3">
    <name type="scientific">Fusarium austroafricanum</name>
    <dbReference type="NCBI Taxonomy" id="2364996"/>
    <lineage>
        <taxon>Eukaryota</taxon>
        <taxon>Fungi</taxon>
        <taxon>Dikarya</taxon>
        <taxon>Ascomycota</taxon>
        <taxon>Pezizomycotina</taxon>
        <taxon>Sordariomycetes</taxon>
        <taxon>Hypocreomycetidae</taxon>
        <taxon>Hypocreales</taxon>
        <taxon>Nectriaceae</taxon>
        <taxon>Fusarium</taxon>
        <taxon>Fusarium concolor species complex</taxon>
    </lineage>
</organism>
<evidence type="ECO:0000313" key="2">
    <source>
        <dbReference type="EMBL" id="KAF4450526.1"/>
    </source>
</evidence>
<protein>
    <submittedName>
        <fullName evidence="2">Putative transcription factor</fullName>
    </submittedName>
</protein>